<dbReference type="Proteomes" id="UP000005845">
    <property type="component" value="Unassembled WGS sequence"/>
</dbReference>
<dbReference type="PANTHER" id="PTHR31793:SF24">
    <property type="entry name" value="LONG-CHAIN ACYL-COA THIOESTERASE FADM"/>
    <property type="match status" value="1"/>
</dbReference>
<evidence type="ECO:0000313" key="5">
    <source>
        <dbReference type="Proteomes" id="UP000005845"/>
    </source>
</evidence>
<reference evidence="4 5" key="1">
    <citation type="submission" date="2012-02" db="EMBL/GenBank/DDBJ databases">
        <title>Whole genome shotgun sequence of Gordonia sputi NBRC 100414.</title>
        <authorList>
            <person name="Yoshida I."/>
            <person name="Hosoyama A."/>
            <person name="Tsuchikane K."/>
            <person name="Katsumata H."/>
            <person name="Yamazaki S."/>
            <person name="Fujita N."/>
        </authorList>
    </citation>
    <scope>NUCLEOTIDE SEQUENCE [LARGE SCALE GENOMIC DNA]</scope>
    <source>
        <strain evidence="4 5">NBRC 100414</strain>
    </source>
</reference>
<dbReference type="InterPro" id="IPR050563">
    <property type="entry name" value="4-hydroxybenzoyl-CoA_TE"/>
</dbReference>
<dbReference type="EMBL" id="BAFC01000075">
    <property type="protein sequence ID" value="GAB39685.1"/>
    <property type="molecule type" value="Genomic_DNA"/>
</dbReference>
<feature type="region of interest" description="Disordered" evidence="1">
    <location>
        <begin position="297"/>
        <end position="317"/>
    </location>
</feature>
<accession>H5U1S7</accession>
<feature type="domain" description="Acyl-ACP thioesterase-like C-terminal" evidence="3">
    <location>
        <begin position="205"/>
        <end position="260"/>
    </location>
</feature>
<sequence>MSYPIVTTACEPADTANRGHLLTRDNSQATGTALPERKDGARFFEATYRVRTGDVDQDMRVRLDAVARYLQDIANDNIEATDLGDSDPFWIVRRTVVDVIEPISWPATVTAQRWCGSLSTRWTNMRVRLTAEHETNRFNPEPRESGLIETEAFWINVNDQGMPSRISDDAFELLSSMTDEHRLRWKSMNPEKAPDAEGASADDREHVLRSTDFDPFKHLNNAAYLEAVEDELVEHLDLIDGPHRLVIEYLRPIVPGTPITLRRVREPQRLLLWMLIPGDDGEHQVAATVSVTKRSADQVAGDQEVGGQAVADESVTA</sequence>
<keyword evidence="5" id="KW-1185">Reference proteome</keyword>
<organism evidence="4 5">
    <name type="scientific">Gordonia sputi NBRC 100414</name>
    <dbReference type="NCBI Taxonomy" id="1089453"/>
    <lineage>
        <taxon>Bacteria</taxon>
        <taxon>Bacillati</taxon>
        <taxon>Actinomycetota</taxon>
        <taxon>Actinomycetes</taxon>
        <taxon>Mycobacteriales</taxon>
        <taxon>Gordoniaceae</taxon>
        <taxon>Gordonia</taxon>
    </lineage>
</organism>
<evidence type="ECO:0000259" key="2">
    <source>
        <dbReference type="Pfam" id="PF01643"/>
    </source>
</evidence>
<dbReference type="InterPro" id="IPR002864">
    <property type="entry name" value="Acyl-ACP_thioesterase_NHD"/>
</dbReference>
<dbReference type="InterPro" id="IPR029069">
    <property type="entry name" value="HotDog_dom_sf"/>
</dbReference>
<dbReference type="GO" id="GO:0006633">
    <property type="term" value="P:fatty acid biosynthetic process"/>
    <property type="evidence" value="ECO:0007669"/>
    <property type="project" value="InterPro"/>
</dbReference>
<dbReference type="SUPFAM" id="SSF54637">
    <property type="entry name" value="Thioesterase/thiol ester dehydrase-isomerase"/>
    <property type="match status" value="2"/>
</dbReference>
<dbReference type="AlphaFoldDB" id="H5U1S7"/>
<dbReference type="eggNOG" id="COG3884">
    <property type="taxonomic scope" value="Bacteria"/>
</dbReference>
<comment type="caution">
    <text evidence="4">The sequence shown here is derived from an EMBL/GenBank/DDBJ whole genome shotgun (WGS) entry which is preliminary data.</text>
</comment>
<dbReference type="InterPro" id="IPR049427">
    <property type="entry name" value="Acyl-ACP_TE_C"/>
</dbReference>
<evidence type="ECO:0000259" key="3">
    <source>
        <dbReference type="Pfam" id="PF20791"/>
    </source>
</evidence>
<name>H5U1S7_9ACTN</name>
<dbReference type="Pfam" id="PF01643">
    <property type="entry name" value="Acyl-ACP_TE"/>
    <property type="match status" value="1"/>
</dbReference>
<protein>
    <recommendedName>
        <fullName evidence="6">Acyl-ACP thioesterase</fullName>
    </recommendedName>
</protein>
<dbReference type="GO" id="GO:0047617">
    <property type="term" value="F:fatty acyl-CoA hydrolase activity"/>
    <property type="evidence" value="ECO:0007669"/>
    <property type="project" value="TreeGrafter"/>
</dbReference>
<proteinExistence type="predicted"/>
<dbReference type="PANTHER" id="PTHR31793">
    <property type="entry name" value="4-HYDROXYBENZOYL-COA THIOESTERASE FAMILY MEMBER"/>
    <property type="match status" value="1"/>
</dbReference>
<evidence type="ECO:0000313" key="4">
    <source>
        <dbReference type="EMBL" id="GAB39685.1"/>
    </source>
</evidence>
<dbReference type="Pfam" id="PF20791">
    <property type="entry name" value="Acyl-ACP_TE_C"/>
    <property type="match status" value="1"/>
</dbReference>
<evidence type="ECO:0000256" key="1">
    <source>
        <dbReference type="SAM" id="MobiDB-lite"/>
    </source>
</evidence>
<gene>
    <name evidence="4" type="ORF">GOSPT_075_00440</name>
</gene>
<feature type="domain" description="Acyl-ACP thioesterase N-terminal hotdog" evidence="2">
    <location>
        <begin position="44"/>
        <end position="172"/>
    </location>
</feature>
<dbReference type="Gene3D" id="3.10.129.10">
    <property type="entry name" value="Hotdog Thioesterase"/>
    <property type="match status" value="1"/>
</dbReference>
<evidence type="ECO:0008006" key="6">
    <source>
        <dbReference type="Google" id="ProtNLM"/>
    </source>
</evidence>